<dbReference type="PROSITE" id="PS50053">
    <property type="entry name" value="UBIQUITIN_2"/>
    <property type="match status" value="1"/>
</dbReference>
<feature type="transmembrane region" description="Helical" evidence="1">
    <location>
        <begin position="181"/>
        <end position="199"/>
    </location>
</feature>
<dbReference type="Gene3D" id="3.10.20.90">
    <property type="entry name" value="Phosphatidylinositol 3-kinase Catalytic Subunit, Chain A, domain 1"/>
    <property type="match status" value="1"/>
</dbReference>
<organism evidence="3 4">
    <name type="scientific">Synchytrium microbalum</name>
    <dbReference type="NCBI Taxonomy" id="1806994"/>
    <lineage>
        <taxon>Eukaryota</taxon>
        <taxon>Fungi</taxon>
        <taxon>Fungi incertae sedis</taxon>
        <taxon>Chytridiomycota</taxon>
        <taxon>Chytridiomycota incertae sedis</taxon>
        <taxon>Chytridiomycetes</taxon>
        <taxon>Synchytriales</taxon>
        <taxon>Synchytriaceae</taxon>
        <taxon>Synchytrium</taxon>
    </lineage>
</organism>
<accession>A0A507C8L5</accession>
<dbReference type="Pfam" id="PF10302">
    <property type="entry name" value="Dsc3_N"/>
    <property type="match status" value="1"/>
</dbReference>
<keyword evidence="1" id="KW-0472">Membrane</keyword>
<dbReference type="EMBL" id="QEAO01000006">
    <property type="protein sequence ID" value="TPX35861.1"/>
    <property type="molecule type" value="Genomic_DNA"/>
</dbReference>
<dbReference type="PANTHER" id="PTHR28049">
    <property type="entry name" value="TRANSMEMBRANE PROTEIN YOR223W"/>
    <property type="match status" value="1"/>
</dbReference>
<feature type="domain" description="Ubiquitin-like" evidence="2">
    <location>
        <begin position="13"/>
        <end position="77"/>
    </location>
</feature>
<dbReference type="InterPro" id="IPR045226">
    <property type="entry name" value="Dsc3"/>
</dbReference>
<evidence type="ECO:0000313" key="3">
    <source>
        <dbReference type="EMBL" id="TPX35861.1"/>
    </source>
</evidence>
<dbReference type="GO" id="GO:0005783">
    <property type="term" value="C:endoplasmic reticulum"/>
    <property type="evidence" value="ECO:0007669"/>
    <property type="project" value="TreeGrafter"/>
</dbReference>
<dbReference type="Pfam" id="PF13373">
    <property type="entry name" value="Dsc3_C"/>
    <property type="match status" value="1"/>
</dbReference>
<dbReference type="OrthoDB" id="2556122at2759"/>
<dbReference type="PANTHER" id="PTHR28049:SF1">
    <property type="entry name" value="DSC E3 UBIQUITIN LIGASE COMPLEX SUBUNIT 3"/>
    <property type="match status" value="1"/>
</dbReference>
<dbReference type="InterPro" id="IPR029071">
    <property type="entry name" value="Ubiquitin-like_domsf"/>
</dbReference>
<evidence type="ECO:0000313" key="4">
    <source>
        <dbReference type="Proteomes" id="UP000319731"/>
    </source>
</evidence>
<proteinExistence type="predicted"/>
<dbReference type="GO" id="GO:0044695">
    <property type="term" value="C:Dsc E3 ubiquitin ligase complex"/>
    <property type="evidence" value="ECO:0007669"/>
    <property type="project" value="InterPro"/>
</dbReference>
<dbReference type="GeneID" id="42002960"/>
<protein>
    <recommendedName>
        <fullName evidence="2">Ubiquitin-like domain-containing protein</fullName>
    </recommendedName>
</protein>
<feature type="transmembrane region" description="Helical" evidence="1">
    <location>
        <begin position="211"/>
        <end position="227"/>
    </location>
</feature>
<keyword evidence="1" id="KW-1133">Transmembrane helix</keyword>
<dbReference type="InterPro" id="IPR019413">
    <property type="entry name" value="Dsc3_ub-like_dom"/>
</dbReference>
<name>A0A507C8L5_9FUNG</name>
<gene>
    <name evidence="3" type="ORF">SmJEL517_g01735</name>
</gene>
<dbReference type="Proteomes" id="UP000319731">
    <property type="component" value="Unassembled WGS sequence"/>
</dbReference>
<sequence>MSMPTSSSSDTPVSLCIRFANGKEDLSLLLPSTTSTIADLSQHVLRTNPAWQTQHLRFLFRGRILSQSSTINDLGVDVTSPDNLPLYIHCSVSETPASEPQVPDMTIARSMGLDRLLDLGFSREEVEVLRHRFHSMRGRPYANGEGEGVEAAAQAAEEEWIENTAVAQRSVEAVDGSSFDMLKGLFVGFFFGVIAILYLREPNVFNPRQQIGVICGLLISMSFGFLRM</sequence>
<keyword evidence="4" id="KW-1185">Reference proteome</keyword>
<dbReference type="InterPro" id="IPR025390">
    <property type="entry name" value="Dsc3_C"/>
</dbReference>
<dbReference type="AlphaFoldDB" id="A0A507C8L5"/>
<dbReference type="InterPro" id="IPR000626">
    <property type="entry name" value="Ubiquitin-like_dom"/>
</dbReference>
<dbReference type="RefSeq" id="XP_031026246.1">
    <property type="nucleotide sequence ID" value="XM_031167663.1"/>
</dbReference>
<evidence type="ECO:0000256" key="1">
    <source>
        <dbReference type="SAM" id="Phobius"/>
    </source>
</evidence>
<comment type="caution">
    <text evidence="3">The sequence shown here is derived from an EMBL/GenBank/DDBJ whole genome shotgun (WGS) entry which is preliminary data.</text>
</comment>
<dbReference type="SUPFAM" id="SSF54236">
    <property type="entry name" value="Ubiquitin-like"/>
    <property type="match status" value="1"/>
</dbReference>
<dbReference type="STRING" id="1806994.A0A507C8L5"/>
<reference evidence="3 4" key="1">
    <citation type="journal article" date="2019" name="Sci. Rep.">
        <title>Comparative genomics of chytrid fungi reveal insights into the obligate biotrophic and pathogenic lifestyle of Synchytrium endobioticum.</title>
        <authorList>
            <person name="van de Vossenberg B.T.L.H."/>
            <person name="Warris S."/>
            <person name="Nguyen H.D.T."/>
            <person name="van Gent-Pelzer M.P.E."/>
            <person name="Joly D.L."/>
            <person name="van de Geest H.C."/>
            <person name="Bonants P.J.M."/>
            <person name="Smith D.S."/>
            <person name="Levesque C.A."/>
            <person name="van der Lee T.A.J."/>
        </authorList>
    </citation>
    <scope>NUCLEOTIDE SEQUENCE [LARGE SCALE GENOMIC DNA]</scope>
    <source>
        <strain evidence="3 4">JEL517</strain>
    </source>
</reference>
<evidence type="ECO:0000259" key="2">
    <source>
        <dbReference type="PROSITE" id="PS50053"/>
    </source>
</evidence>
<keyword evidence="1" id="KW-0812">Transmembrane</keyword>